<name>A0A2N1NVM8_9GLOM</name>
<dbReference type="EMBL" id="LLXL01000109">
    <property type="protein sequence ID" value="PKK77831.1"/>
    <property type="molecule type" value="Genomic_DNA"/>
</dbReference>
<evidence type="ECO:0000259" key="1">
    <source>
        <dbReference type="PROSITE" id="PS51382"/>
    </source>
</evidence>
<dbReference type="PROSITE" id="PS51382">
    <property type="entry name" value="SPX"/>
    <property type="match status" value="1"/>
</dbReference>
<reference evidence="2 3" key="1">
    <citation type="submission" date="2016-04" db="EMBL/GenBank/DDBJ databases">
        <title>Genome analyses suggest a sexual origin of heterokaryosis in a supposedly ancient asexual fungus.</title>
        <authorList>
            <person name="Ropars J."/>
            <person name="Sedzielewska K."/>
            <person name="Noel J."/>
            <person name="Charron P."/>
            <person name="Farinelli L."/>
            <person name="Marton T."/>
            <person name="Kruger M."/>
            <person name="Pelin A."/>
            <person name="Brachmann A."/>
            <person name="Corradi N."/>
        </authorList>
    </citation>
    <scope>NUCLEOTIDE SEQUENCE [LARGE SCALE GENOMIC DNA]</scope>
    <source>
        <strain evidence="2 3">C2</strain>
    </source>
</reference>
<comment type="caution">
    <text evidence="2">The sequence shown here is derived from an EMBL/GenBank/DDBJ whole genome shotgun (WGS) entry which is preliminary data.</text>
</comment>
<gene>
    <name evidence="2" type="ORF">RhiirC2_34692</name>
</gene>
<protein>
    <recommendedName>
        <fullName evidence="1">SPX domain-containing protein</fullName>
    </recommendedName>
</protein>
<dbReference type="VEuPathDB" id="FungiDB:RhiirFUN_008936"/>
<proteinExistence type="predicted"/>
<dbReference type="AlphaFoldDB" id="A0A2N1NVM8"/>
<dbReference type="VEuPathDB" id="FungiDB:FUN_008551"/>
<dbReference type="Proteomes" id="UP000233469">
    <property type="component" value="Unassembled WGS sequence"/>
</dbReference>
<sequence length="320" mass="36824">MERRLRTLSEKYRCFNISIPNSPSIININPIDSGVNVPGLSAYINPNFDPYADEEFLVVIKETKDQIHKVLRFADMNKKGFIKILKKFEKKLGRQVKDRYLETKVNILPFASSSLFTEMLDSIEHWIQEVHRRVADYKQHVHQDNEFTTKARLRRINLTEEQDKILSNSISDDDAEALKDLINQLASNLNNKKDSNISSIQISPIKKTLTSMLYKACNSRAMRCIKLLLNSGASIHEDEDINERSLIHKLVIHGGKLPKDKSSPTNSNVIGLEGSQMTYFATVFHMQKDFKSIYSKTNNVSEDNRTISFTTRVQRSFLVR</sequence>
<dbReference type="Pfam" id="PF03105">
    <property type="entry name" value="SPX"/>
    <property type="match status" value="1"/>
</dbReference>
<accession>A0A2N1NVM8</accession>
<evidence type="ECO:0000313" key="3">
    <source>
        <dbReference type="Proteomes" id="UP000233469"/>
    </source>
</evidence>
<organism evidence="2 3">
    <name type="scientific">Rhizophagus irregularis</name>
    <dbReference type="NCBI Taxonomy" id="588596"/>
    <lineage>
        <taxon>Eukaryota</taxon>
        <taxon>Fungi</taxon>
        <taxon>Fungi incertae sedis</taxon>
        <taxon>Mucoromycota</taxon>
        <taxon>Glomeromycotina</taxon>
        <taxon>Glomeromycetes</taxon>
        <taxon>Glomerales</taxon>
        <taxon>Glomeraceae</taxon>
        <taxon>Rhizophagus</taxon>
    </lineage>
</organism>
<dbReference type="InterPro" id="IPR004331">
    <property type="entry name" value="SPX_dom"/>
</dbReference>
<feature type="domain" description="SPX" evidence="1">
    <location>
        <begin position="1"/>
        <end position="102"/>
    </location>
</feature>
<evidence type="ECO:0000313" key="2">
    <source>
        <dbReference type="EMBL" id="PKK77831.1"/>
    </source>
</evidence>
<reference evidence="2 3" key="2">
    <citation type="submission" date="2017-10" db="EMBL/GenBank/DDBJ databases">
        <title>Extensive intraspecific genome diversity in a model arbuscular mycorrhizal fungus.</title>
        <authorList>
            <person name="Chen E.C.H."/>
            <person name="Morin E."/>
            <person name="Baudet D."/>
            <person name="Noel J."/>
            <person name="Ndikumana S."/>
            <person name="Charron P."/>
            <person name="St-Onge C."/>
            <person name="Giorgi J."/>
            <person name="Grigoriev I.V."/>
            <person name="Roux C."/>
            <person name="Martin F.M."/>
            <person name="Corradi N."/>
        </authorList>
    </citation>
    <scope>NUCLEOTIDE SEQUENCE [LARGE SCALE GENOMIC DNA]</scope>
    <source>
        <strain evidence="2 3">C2</strain>
    </source>
</reference>